<evidence type="ECO:0000256" key="3">
    <source>
        <dbReference type="ARBA" id="ARBA00012744"/>
    </source>
</evidence>
<evidence type="ECO:0000256" key="2">
    <source>
        <dbReference type="ARBA" id="ARBA00005336"/>
    </source>
</evidence>
<organism evidence="6 7">
    <name type="scientific">Neocallimastix californiae</name>
    <dbReference type="NCBI Taxonomy" id="1754190"/>
    <lineage>
        <taxon>Eukaryota</taxon>
        <taxon>Fungi</taxon>
        <taxon>Fungi incertae sedis</taxon>
        <taxon>Chytridiomycota</taxon>
        <taxon>Chytridiomycota incertae sedis</taxon>
        <taxon>Neocallimastigomycetes</taxon>
        <taxon>Neocallimastigales</taxon>
        <taxon>Neocallimastigaceae</taxon>
        <taxon>Neocallimastix</taxon>
    </lineage>
</organism>
<dbReference type="InterPro" id="IPR036962">
    <property type="entry name" value="Glyco_hydro_3_N_sf"/>
</dbReference>
<accession>A0A1Y2C9F1</accession>
<dbReference type="Proteomes" id="UP000193920">
    <property type="component" value="Unassembled WGS sequence"/>
</dbReference>
<sequence>MITDLAKGFKKFILVLNTGGPIDLSGLDLVKNILVLSQLGVNTSKALVDIIIDYPTIGDFGDDNDTHYKEGVYVGYRYFDTENANVMFPFCFGLGYTDFKFDIIYANLKILVGFAKTKELKPSKKTTLKLSFKLSDFASYDTKTVTYILDKGSYIVRIGNSSRNTKPCGNIIVKSRINVIKVANKMGQPEFKDYVPKGQRKKEDLKLVKKFTLDPSSIKQKVVKYNKKFEIAKAVKEMTDEEIAKIVIGSYEDSDKDPFGAAGAAGGTSKVAGLEPILFSDGPADLRISKDYYTDESGNHPIDNPNASLFEFFPDFIKAFLGGNNEAPENAEVLHQYTTAIPIGTALAQTWNKEFTEMAILLVLKWNYLKLIYCSLLP</sequence>
<dbReference type="PANTHER" id="PTHR42715:SF10">
    <property type="entry name" value="BETA-GLUCOSIDASE"/>
    <property type="match status" value="1"/>
</dbReference>
<dbReference type="GO" id="GO:0005975">
    <property type="term" value="P:carbohydrate metabolic process"/>
    <property type="evidence" value="ECO:0007669"/>
    <property type="project" value="InterPro"/>
</dbReference>
<dbReference type="Gene3D" id="3.40.50.1700">
    <property type="entry name" value="Glycoside hydrolase family 3 C-terminal domain"/>
    <property type="match status" value="1"/>
</dbReference>
<dbReference type="SUPFAM" id="SSF52279">
    <property type="entry name" value="Beta-D-glucan exohydrolase, C-terminal domain"/>
    <property type="match status" value="1"/>
</dbReference>
<dbReference type="InterPro" id="IPR036881">
    <property type="entry name" value="Glyco_hydro_3_C_sf"/>
</dbReference>
<dbReference type="Gene3D" id="2.60.40.10">
    <property type="entry name" value="Immunoglobulins"/>
    <property type="match status" value="1"/>
</dbReference>
<feature type="domain" description="Fibronectin type III-like" evidence="5">
    <location>
        <begin position="96"/>
        <end position="162"/>
    </location>
</feature>
<evidence type="ECO:0000313" key="7">
    <source>
        <dbReference type="Proteomes" id="UP000193920"/>
    </source>
</evidence>
<keyword evidence="4" id="KW-0378">Hydrolase</keyword>
<reference evidence="6 7" key="1">
    <citation type="submission" date="2016-08" db="EMBL/GenBank/DDBJ databases">
        <title>A Parts List for Fungal Cellulosomes Revealed by Comparative Genomics.</title>
        <authorList>
            <consortium name="DOE Joint Genome Institute"/>
            <person name="Haitjema C.H."/>
            <person name="Gilmore S.P."/>
            <person name="Henske J.K."/>
            <person name="Solomon K.V."/>
            <person name="De Groot R."/>
            <person name="Kuo A."/>
            <person name="Mondo S.J."/>
            <person name="Salamov A.A."/>
            <person name="Labutti K."/>
            <person name="Zhao Z."/>
            <person name="Chiniquy J."/>
            <person name="Barry K."/>
            <person name="Brewer H.M."/>
            <person name="Purvine S.O."/>
            <person name="Wright A.T."/>
            <person name="Boxma B."/>
            <person name="Van Alen T."/>
            <person name="Hackstein J.H."/>
            <person name="Baker S.E."/>
            <person name="Grigoriev I.V."/>
            <person name="O'Malley M.A."/>
        </authorList>
    </citation>
    <scope>NUCLEOTIDE SEQUENCE [LARGE SCALE GENOMIC DNA]</scope>
    <source>
        <strain evidence="6 7">G1</strain>
    </source>
</reference>
<evidence type="ECO:0000259" key="5">
    <source>
        <dbReference type="SMART" id="SM01217"/>
    </source>
</evidence>
<dbReference type="EMBL" id="MCOG01000116">
    <property type="protein sequence ID" value="ORY43566.1"/>
    <property type="molecule type" value="Genomic_DNA"/>
</dbReference>
<keyword evidence="7" id="KW-1185">Reference proteome</keyword>
<proteinExistence type="inferred from homology"/>
<gene>
    <name evidence="6" type="ORF">LY90DRAFT_509807</name>
</gene>
<evidence type="ECO:0000256" key="1">
    <source>
        <dbReference type="ARBA" id="ARBA00000448"/>
    </source>
</evidence>
<evidence type="ECO:0000256" key="4">
    <source>
        <dbReference type="ARBA" id="ARBA00022801"/>
    </source>
</evidence>
<dbReference type="OrthoDB" id="2128893at2759"/>
<dbReference type="InterPro" id="IPR013783">
    <property type="entry name" value="Ig-like_fold"/>
</dbReference>
<dbReference type="STRING" id="1754190.A0A1Y2C9F1"/>
<dbReference type="GO" id="GO:0008422">
    <property type="term" value="F:beta-glucosidase activity"/>
    <property type="evidence" value="ECO:0007669"/>
    <property type="project" value="UniProtKB-EC"/>
</dbReference>
<comment type="caution">
    <text evidence="6">The sequence shown here is derived from an EMBL/GenBank/DDBJ whole genome shotgun (WGS) entry which is preliminary data.</text>
</comment>
<dbReference type="Pfam" id="PF14310">
    <property type="entry name" value="Fn3-like"/>
    <property type="match status" value="1"/>
</dbReference>
<dbReference type="InterPro" id="IPR050288">
    <property type="entry name" value="Cellulose_deg_GH3"/>
</dbReference>
<protein>
    <recommendedName>
        <fullName evidence="3">beta-glucosidase</fullName>
        <ecNumber evidence="3">3.2.1.21</ecNumber>
    </recommendedName>
</protein>
<comment type="catalytic activity">
    <reaction evidence="1">
        <text>Hydrolysis of terminal, non-reducing beta-D-glucosyl residues with release of beta-D-glucose.</text>
        <dbReference type="EC" id="3.2.1.21"/>
    </reaction>
</comment>
<dbReference type="InterPro" id="IPR026891">
    <property type="entry name" value="Fn3-like"/>
</dbReference>
<evidence type="ECO:0000313" key="6">
    <source>
        <dbReference type="EMBL" id="ORY43566.1"/>
    </source>
</evidence>
<name>A0A1Y2C9F1_9FUNG</name>
<dbReference type="EC" id="3.2.1.21" evidence="3"/>
<dbReference type="Gene3D" id="3.20.20.300">
    <property type="entry name" value="Glycoside hydrolase, family 3, N-terminal domain"/>
    <property type="match status" value="1"/>
</dbReference>
<dbReference type="AlphaFoldDB" id="A0A1Y2C9F1"/>
<dbReference type="SMART" id="SM01217">
    <property type="entry name" value="Fn3_like"/>
    <property type="match status" value="1"/>
</dbReference>
<dbReference type="PANTHER" id="PTHR42715">
    <property type="entry name" value="BETA-GLUCOSIDASE"/>
    <property type="match status" value="1"/>
</dbReference>
<comment type="similarity">
    <text evidence="2">Belongs to the glycosyl hydrolase 3 family.</text>
</comment>